<dbReference type="InterPro" id="IPR001806">
    <property type="entry name" value="Small_GTPase"/>
</dbReference>
<dbReference type="Gene3D" id="3.40.50.300">
    <property type="entry name" value="P-loop containing nucleotide triphosphate hydrolases"/>
    <property type="match status" value="1"/>
</dbReference>
<dbReference type="AlphaFoldDB" id="A0A7J6PJI3"/>
<dbReference type="InterPro" id="IPR050209">
    <property type="entry name" value="Rab_GTPases_membrane_traffic"/>
</dbReference>
<accession>A0A7J6PJI3</accession>
<dbReference type="GO" id="GO:0005525">
    <property type="term" value="F:GTP binding"/>
    <property type="evidence" value="ECO:0007669"/>
    <property type="project" value="InterPro"/>
</dbReference>
<dbReference type="EMBL" id="JABANP010000016">
    <property type="protein sequence ID" value="KAF4695876.1"/>
    <property type="molecule type" value="Genomic_DNA"/>
</dbReference>
<dbReference type="Pfam" id="PF00071">
    <property type="entry name" value="Ras"/>
    <property type="match status" value="1"/>
</dbReference>
<dbReference type="PRINTS" id="PR00449">
    <property type="entry name" value="RASTRNSFRMNG"/>
</dbReference>
<dbReference type="Proteomes" id="UP000541610">
    <property type="component" value="Unassembled WGS sequence"/>
</dbReference>
<dbReference type="SMART" id="SM00175">
    <property type="entry name" value="RAB"/>
    <property type="match status" value="1"/>
</dbReference>
<proteinExistence type="predicted"/>
<comment type="caution">
    <text evidence="1">The sequence shown here is derived from an EMBL/GenBank/DDBJ whole genome shotgun (WGS) entry which is preliminary data.</text>
</comment>
<reference evidence="1 2" key="1">
    <citation type="submission" date="2020-04" db="EMBL/GenBank/DDBJ databases">
        <title>Perkinsus olseni comparative genomics.</title>
        <authorList>
            <person name="Bogema D.R."/>
        </authorList>
    </citation>
    <scope>NUCLEOTIDE SEQUENCE [LARGE SCALE GENOMIC DNA]</scope>
    <source>
        <strain evidence="1">00978-12</strain>
    </source>
</reference>
<gene>
    <name evidence="1" type="primary">MEN-1_2</name>
    <name evidence="1" type="ORF">FOZ60_003043</name>
</gene>
<dbReference type="PANTHER" id="PTHR47979">
    <property type="entry name" value="DRAB11-RELATED"/>
    <property type="match status" value="1"/>
</dbReference>
<evidence type="ECO:0000313" key="2">
    <source>
        <dbReference type="Proteomes" id="UP000541610"/>
    </source>
</evidence>
<protein>
    <submittedName>
        <fullName evidence="1">Malic enzyme</fullName>
    </submittedName>
</protein>
<sequence length="147" mass="16641">MAGINIVQPASANGSKANFDVRMLPMEDIVAAAPTEALIEWYHLVLSELYHRQSASPHLYRWSPRSSTIVNIDENRVKLQIWDTVWGKFTASYCRGSAVVFFVYDVAKRKTYEELTEFVKKNVGKLNKNVTKVLIGNKADLLGREHG</sequence>
<dbReference type="GO" id="GO:0003924">
    <property type="term" value="F:GTPase activity"/>
    <property type="evidence" value="ECO:0007669"/>
    <property type="project" value="InterPro"/>
</dbReference>
<dbReference type="SUPFAM" id="SSF52540">
    <property type="entry name" value="P-loop containing nucleoside triphosphate hydrolases"/>
    <property type="match status" value="1"/>
</dbReference>
<organism evidence="1 2">
    <name type="scientific">Perkinsus olseni</name>
    <name type="common">Perkinsus atlanticus</name>
    <dbReference type="NCBI Taxonomy" id="32597"/>
    <lineage>
        <taxon>Eukaryota</taxon>
        <taxon>Sar</taxon>
        <taxon>Alveolata</taxon>
        <taxon>Perkinsozoa</taxon>
        <taxon>Perkinsea</taxon>
        <taxon>Perkinsida</taxon>
        <taxon>Perkinsidae</taxon>
        <taxon>Perkinsus</taxon>
    </lineage>
</organism>
<name>A0A7J6PJI3_PEROL</name>
<evidence type="ECO:0000313" key="1">
    <source>
        <dbReference type="EMBL" id="KAF4695876.1"/>
    </source>
</evidence>
<dbReference type="InterPro" id="IPR027417">
    <property type="entry name" value="P-loop_NTPase"/>
</dbReference>